<keyword evidence="2" id="KW-0723">Serine/threonine-protein kinase</keyword>
<dbReference type="GO" id="GO:0004674">
    <property type="term" value="F:protein serine/threonine kinase activity"/>
    <property type="evidence" value="ECO:0007669"/>
    <property type="project" value="UniProtKB-KW"/>
</dbReference>
<keyword evidence="4" id="KW-0547">Nucleotide-binding</keyword>
<evidence type="ECO:0000256" key="4">
    <source>
        <dbReference type="ARBA" id="ARBA00022741"/>
    </source>
</evidence>
<dbReference type="SUPFAM" id="SSF56112">
    <property type="entry name" value="Protein kinase-like (PK-like)"/>
    <property type="match status" value="1"/>
</dbReference>
<evidence type="ECO:0000313" key="11">
    <source>
        <dbReference type="Proteomes" id="UP001367508"/>
    </source>
</evidence>
<dbReference type="InterPro" id="IPR011009">
    <property type="entry name" value="Kinase-like_dom_sf"/>
</dbReference>
<evidence type="ECO:0000256" key="7">
    <source>
        <dbReference type="ARBA" id="ARBA00047899"/>
    </source>
</evidence>
<keyword evidence="6" id="KW-0067">ATP-binding</keyword>
<evidence type="ECO:0000256" key="1">
    <source>
        <dbReference type="ARBA" id="ARBA00012513"/>
    </source>
</evidence>
<comment type="caution">
    <text evidence="10">The sequence shown here is derived from an EMBL/GenBank/DDBJ whole genome shotgun (WGS) entry which is preliminary data.</text>
</comment>
<feature type="domain" description="Protein kinase" evidence="9">
    <location>
        <begin position="1"/>
        <end position="114"/>
    </location>
</feature>
<dbReference type="AlphaFoldDB" id="A0AAN9LLF5"/>
<organism evidence="10 11">
    <name type="scientific">Canavalia gladiata</name>
    <name type="common">Sword bean</name>
    <name type="synonym">Dolichos gladiatus</name>
    <dbReference type="NCBI Taxonomy" id="3824"/>
    <lineage>
        <taxon>Eukaryota</taxon>
        <taxon>Viridiplantae</taxon>
        <taxon>Streptophyta</taxon>
        <taxon>Embryophyta</taxon>
        <taxon>Tracheophyta</taxon>
        <taxon>Spermatophyta</taxon>
        <taxon>Magnoliopsida</taxon>
        <taxon>eudicotyledons</taxon>
        <taxon>Gunneridae</taxon>
        <taxon>Pentapetalae</taxon>
        <taxon>rosids</taxon>
        <taxon>fabids</taxon>
        <taxon>Fabales</taxon>
        <taxon>Fabaceae</taxon>
        <taxon>Papilionoideae</taxon>
        <taxon>50 kb inversion clade</taxon>
        <taxon>NPAAA clade</taxon>
        <taxon>indigoferoid/millettioid clade</taxon>
        <taxon>Phaseoleae</taxon>
        <taxon>Canavalia</taxon>
    </lineage>
</organism>
<evidence type="ECO:0000313" key="10">
    <source>
        <dbReference type="EMBL" id="KAK7338174.1"/>
    </source>
</evidence>
<comment type="catalytic activity">
    <reaction evidence="7">
        <text>L-threonyl-[protein] + ATP = O-phospho-L-threonyl-[protein] + ADP + H(+)</text>
        <dbReference type="Rhea" id="RHEA:46608"/>
        <dbReference type="Rhea" id="RHEA-COMP:11060"/>
        <dbReference type="Rhea" id="RHEA-COMP:11605"/>
        <dbReference type="ChEBI" id="CHEBI:15378"/>
        <dbReference type="ChEBI" id="CHEBI:30013"/>
        <dbReference type="ChEBI" id="CHEBI:30616"/>
        <dbReference type="ChEBI" id="CHEBI:61977"/>
        <dbReference type="ChEBI" id="CHEBI:456216"/>
        <dbReference type="EC" id="2.7.11.1"/>
    </reaction>
</comment>
<evidence type="ECO:0000256" key="8">
    <source>
        <dbReference type="ARBA" id="ARBA00048679"/>
    </source>
</evidence>
<sequence length="114" mass="13196">MLGVTYRNLKPESVLVKENGHVVLSGFELFLRYTINPTLENLAIVYEPRYHLPQSLAKMRNSTPSWRMSRKGNRQGQATVPLDLSRIDQETKSESDYPLIFVIFGLRIHLFYAL</sequence>
<dbReference type="PANTHER" id="PTHR45637">
    <property type="entry name" value="FLIPPASE KINASE 1-RELATED"/>
    <property type="match status" value="1"/>
</dbReference>
<keyword evidence="11" id="KW-1185">Reference proteome</keyword>
<reference evidence="10 11" key="1">
    <citation type="submission" date="2024-01" db="EMBL/GenBank/DDBJ databases">
        <title>The genomes of 5 underutilized Papilionoideae crops provide insights into root nodulation and disease resistanc.</title>
        <authorList>
            <person name="Jiang F."/>
        </authorList>
    </citation>
    <scope>NUCLEOTIDE SEQUENCE [LARGE SCALE GENOMIC DNA]</scope>
    <source>
        <strain evidence="10">LVBAO_FW01</strain>
        <tissue evidence="10">Leaves</tissue>
    </source>
</reference>
<protein>
    <recommendedName>
        <fullName evidence="1">non-specific serine/threonine protein kinase</fullName>
        <ecNumber evidence="1">2.7.11.1</ecNumber>
    </recommendedName>
</protein>
<dbReference type="EMBL" id="JAYMYQ010000004">
    <property type="protein sequence ID" value="KAK7338174.1"/>
    <property type="molecule type" value="Genomic_DNA"/>
</dbReference>
<comment type="catalytic activity">
    <reaction evidence="8">
        <text>L-seryl-[protein] + ATP = O-phospho-L-seryl-[protein] + ADP + H(+)</text>
        <dbReference type="Rhea" id="RHEA:17989"/>
        <dbReference type="Rhea" id="RHEA-COMP:9863"/>
        <dbReference type="Rhea" id="RHEA-COMP:11604"/>
        <dbReference type="ChEBI" id="CHEBI:15378"/>
        <dbReference type="ChEBI" id="CHEBI:29999"/>
        <dbReference type="ChEBI" id="CHEBI:30616"/>
        <dbReference type="ChEBI" id="CHEBI:83421"/>
        <dbReference type="ChEBI" id="CHEBI:456216"/>
        <dbReference type="EC" id="2.7.11.1"/>
    </reaction>
</comment>
<dbReference type="EC" id="2.7.11.1" evidence="1"/>
<evidence type="ECO:0000256" key="2">
    <source>
        <dbReference type="ARBA" id="ARBA00022527"/>
    </source>
</evidence>
<evidence type="ECO:0000259" key="9">
    <source>
        <dbReference type="PROSITE" id="PS50011"/>
    </source>
</evidence>
<evidence type="ECO:0000256" key="5">
    <source>
        <dbReference type="ARBA" id="ARBA00022777"/>
    </source>
</evidence>
<name>A0AAN9LLF5_CANGL</name>
<proteinExistence type="predicted"/>
<dbReference type="PROSITE" id="PS50011">
    <property type="entry name" value="PROTEIN_KINASE_DOM"/>
    <property type="match status" value="1"/>
</dbReference>
<evidence type="ECO:0000256" key="3">
    <source>
        <dbReference type="ARBA" id="ARBA00022679"/>
    </source>
</evidence>
<dbReference type="Proteomes" id="UP001367508">
    <property type="component" value="Unassembled WGS sequence"/>
</dbReference>
<accession>A0AAN9LLF5</accession>
<gene>
    <name evidence="10" type="ORF">VNO77_18776</name>
</gene>
<dbReference type="Gene3D" id="1.10.510.10">
    <property type="entry name" value="Transferase(Phosphotransferase) domain 1"/>
    <property type="match status" value="1"/>
</dbReference>
<dbReference type="GO" id="GO:0005524">
    <property type="term" value="F:ATP binding"/>
    <property type="evidence" value="ECO:0007669"/>
    <property type="project" value="UniProtKB-KW"/>
</dbReference>
<keyword evidence="3" id="KW-0808">Transferase</keyword>
<evidence type="ECO:0000256" key="6">
    <source>
        <dbReference type="ARBA" id="ARBA00022840"/>
    </source>
</evidence>
<dbReference type="InterPro" id="IPR000719">
    <property type="entry name" value="Prot_kinase_dom"/>
</dbReference>
<keyword evidence="5" id="KW-0418">Kinase</keyword>